<dbReference type="HOGENOM" id="CLU_3125258_0_0_1"/>
<dbReference type="InParanoid" id="B5FV72"/>
<protein>
    <submittedName>
        <fullName evidence="1">KLLA0D03333p</fullName>
    </submittedName>
</protein>
<dbReference type="GeneID" id="9487273"/>
<evidence type="ECO:0000313" key="1">
    <source>
        <dbReference type="EMBL" id="CAR64373.1"/>
    </source>
</evidence>
<proteinExistence type="predicted"/>
<sequence length="50" mass="5682">MADWAVNLITLIDKEGLSLKKWKVEKAIRSRIYICGLQVIVQLTKDLIGP</sequence>
<evidence type="ECO:0000313" key="2">
    <source>
        <dbReference type="Proteomes" id="UP000000598"/>
    </source>
</evidence>
<dbReference type="AlphaFoldDB" id="B5FV72"/>
<accession>B5FV72</accession>
<dbReference type="RefSeq" id="XP_002999369.1">
    <property type="nucleotide sequence ID" value="XM_002999323.1"/>
</dbReference>
<gene>
    <name evidence="1" type="ORF">KLLA0_D03333g</name>
</gene>
<reference evidence="1 2" key="1">
    <citation type="journal article" date="2004" name="Nature">
        <title>Genome evolution in yeasts.</title>
        <authorList>
            <consortium name="Genolevures"/>
            <person name="Dujon B."/>
            <person name="Sherman D."/>
            <person name="Fischer G."/>
            <person name="Durrens P."/>
            <person name="Casaregola S."/>
            <person name="Lafontaine I."/>
            <person name="de Montigny J."/>
            <person name="Marck C."/>
            <person name="Neuveglise C."/>
            <person name="Talla E."/>
            <person name="Goffard N."/>
            <person name="Frangeul L."/>
            <person name="Aigle M."/>
            <person name="Anthouard V."/>
            <person name="Babour A."/>
            <person name="Barbe V."/>
            <person name="Barnay S."/>
            <person name="Blanchin S."/>
            <person name="Beckerich J.M."/>
            <person name="Beyne E."/>
            <person name="Bleykasten C."/>
            <person name="Boisrame A."/>
            <person name="Boyer J."/>
            <person name="Cattolico L."/>
            <person name="Confanioleri F."/>
            <person name="de Daruvar A."/>
            <person name="Despons L."/>
            <person name="Fabre E."/>
            <person name="Fairhead C."/>
            <person name="Ferry-Dumazet H."/>
            <person name="Groppi A."/>
            <person name="Hantraye F."/>
            <person name="Hennequin C."/>
            <person name="Jauniaux N."/>
            <person name="Joyet P."/>
            <person name="Kachouri R."/>
            <person name="Kerrest A."/>
            <person name="Koszul R."/>
            <person name="Lemaire M."/>
            <person name="Lesur I."/>
            <person name="Ma L."/>
            <person name="Muller H."/>
            <person name="Nicaud J.M."/>
            <person name="Nikolski M."/>
            <person name="Oztas S."/>
            <person name="Ozier-Kalogeropoulos O."/>
            <person name="Pellenz S."/>
            <person name="Potier S."/>
            <person name="Richard G.F."/>
            <person name="Straub M.L."/>
            <person name="Suleau A."/>
            <person name="Swennene D."/>
            <person name="Tekaia F."/>
            <person name="Wesolowski-Louvel M."/>
            <person name="Westhof E."/>
            <person name="Wirth B."/>
            <person name="Zeniou-Meyer M."/>
            <person name="Zivanovic I."/>
            <person name="Bolotin-Fukuhara M."/>
            <person name="Thierry A."/>
            <person name="Bouchier C."/>
            <person name="Caudron B."/>
            <person name="Scarpelli C."/>
            <person name="Gaillardin C."/>
            <person name="Weissenbach J."/>
            <person name="Wincker P."/>
            <person name="Souciet J.L."/>
        </authorList>
    </citation>
    <scope>NUCLEOTIDE SEQUENCE [LARGE SCALE GENOMIC DNA]</scope>
    <source>
        <strain evidence="2">ATCC 8585 / CBS 2359 / DSM 70799 / NBRC 1267 / NRRL Y-1140 / WM37</strain>
    </source>
</reference>
<dbReference type="Proteomes" id="UP000000598">
    <property type="component" value="Chromosome D"/>
</dbReference>
<name>B5FV72_KLULA</name>
<dbReference type="KEGG" id="kla:KLLA0_D03333g"/>
<keyword evidence="2" id="KW-1185">Reference proteome</keyword>
<organism evidence="1 2">
    <name type="scientific">Kluyveromyces lactis (strain ATCC 8585 / CBS 2359 / DSM 70799 / NBRC 1267 / NRRL Y-1140 / WM37)</name>
    <name type="common">Yeast</name>
    <name type="synonym">Candida sphaerica</name>
    <dbReference type="NCBI Taxonomy" id="284590"/>
    <lineage>
        <taxon>Eukaryota</taxon>
        <taxon>Fungi</taxon>
        <taxon>Dikarya</taxon>
        <taxon>Ascomycota</taxon>
        <taxon>Saccharomycotina</taxon>
        <taxon>Saccharomycetes</taxon>
        <taxon>Saccharomycetales</taxon>
        <taxon>Saccharomycetaceae</taxon>
        <taxon>Kluyveromyces</taxon>
    </lineage>
</organism>
<dbReference type="PaxDb" id="284590-B5FV72"/>
<dbReference type="EMBL" id="CR382124">
    <property type="protein sequence ID" value="CAR64373.1"/>
    <property type="molecule type" value="Genomic_DNA"/>
</dbReference>